<feature type="transmembrane region" description="Helical" evidence="5">
    <location>
        <begin position="7"/>
        <end position="27"/>
    </location>
</feature>
<feature type="transmembrane region" description="Helical" evidence="5">
    <location>
        <begin position="33"/>
        <end position="51"/>
    </location>
</feature>
<feature type="transmembrane region" description="Helical" evidence="5">
    <location>
        <begin position="147"/>
        <end position="167"/>
    </location>
</feature>
<feature type="transmembrane region" description="Helical" evidence="5">
    <location>
        <begin position="174"/>
        <end position="196"/>
    </location>
</feature>
<feature type="transmembrane region" description="Helical" evidence="5">
    <location>
        <begin position="123"/>
        <end position="141"/>
    </location>
</feature>
<dbReference type="Pfam" id="PF00892">
    <property type="entry name" value="EamA"/>
    <property type="match status" value="2"/>
</dbReference>
<proteinExistence type="predicted"/>
<comment type="caution">
    <text evidence="7">The sequence shown here is derived from an EMBL/GenBank/DDBJ whole genome shotgun (WGS) entry which is preliminary data.</text>
</comment>
<feature type="transmembrane region" description="Helical" evidence="5">
    <location>
        <begin position="63"/>
        <end position="85"/>
    </location>
</feature>
<dbReference type="SUPFAM" id="SSF103481">
    <property type="entry name" value="Multidrug resistance efflux transporter EmrE"/>
    <property type="match status" value="2"/>
</dbReference>
<feature type="transmembrane region" description="Helical" evidence="5">
    <location>
        <begin position="239"/>
        <end position="256"/>
    </location>
</feature>
<evidence type="ECO:0000256" key="1">
    <source>
        <dbReference type="ARBA" id="ARBA00004141"/>
    </source>
</evidence>
<keyword evidence="8" id="KW-1185">Reference proteome</keyword>
<reference evidence="7 8" key="1">
    <citation type="submission" date="2018-12" db="EMBL/GenBank/DDBJ databases">
        <title>Deinococcus radiophilus ATCC 27603 genome sequencing and assembly.</title>
        <authorList>
            <person name="Maclea K.S."/>
            <person name="Maynard C.R."/>
        </authorList>
    </citation>
    <scope>NUCLEOTIDE SEQUENCE [LARGE SCALE GENOMIC DNA]</scope>
    <source>
        <strain evidence="7 8">ATCC 27603</strain>
    </source>
</reference>
<dbReference type="GO" id="GO:0016020">
    <property type="term" value="C:membrane"/>
    <property type="evidence" value="ECO:0007669"/>
    <property type="project" value="UniProtKB-SubCell"/>
</dbReference>
<dbReference type="InterPro" id="IPR050638">
    <property type="entry name" value="AA-Vitamin_Transporters"/>
</dbReference>
<dbReference type="PANTHER" id="PTHR32322">
    <property type="entry name" value="INNER MEMBRANE TRANSPORTER"/>
    <property type="match status" value="1"/>
</dbReference>
<dbReference type="InterPro" id="IPR037185">
    <property type="entry name" value="EmrE-like"/>
</dbReference>
<comment type="subcellular location">
    <subcellularLocation>
        <location evidence="1">Membrane</location>
        <topology evidence="1">Multi-pass membrane protein</topology>
    </subcellularLocation>
</comment>
<keyword evidence="4 5" id="KW-0472">Membrane</keyword>
<feature type="domain" description="EamA" evidence="6">
    <location>
        <begin position="148"/>
        <end position="280"/>
    </location>
</feature>
<feature type="domain" description="EamA" evidence="6">
    <location>
        <begin position="8"/>
        <end position="136"/>
    </location>
</feature>
<name>A0A3S0KNJ2_9DEIO</name>
<accession>A0A3S0KNJ2</accession>
<dbReference type="AlphaFoldDB" id="A0A3S0KNJ2"/>
<dbReference type="RefSeq" id="WP_126350846.1">
    <property type="nucleotide sequence ID" value="NZ_CP086380.1"/>
</dbReference>
<evidence type="ECO:0000313" key="7">
    <source>
        <dbReference type="EMBL" id="RTR30818.1"/>
    </source>
</evidence>
<dbReference type="PANTHER" id="PTHR32322:SF9">
    <property type="entry name" value="AMINO-ACID METABOLITE EFFLUX PUMP-RELATED"/>
    <property type="match status" value="1"/>
</dbReference>
<evidence type="ECO:0000259" key="6">
    <source>
        <dbReference type="Pfam" id="PF00892"/>
    </source>
</evidence>
<feature type="transmembrane region" description="Helical" evidence="5">
    <location>
        <begin position="208"/>
        <end position="227"/>
    </location>
</feature>
<feature type="transmembrane region" description="Helical" evidence="5">
    <location>
        <begin position="262"/>
        <end position="279"/>
    </location>
</feature>
<protein>
    <submittedName>
        <fullName evidence="7">DMT family transporter</fullName>
    </submittedName>
</protein>
<evidence type="ECO:0000256" key="4">
    <source>
        <dbReference type="ARBA" id="ARBA00023136"/>
    </source>
</evidence>
<dbReference type="OrthoDB" id="67135at2"/>
<organism evidence="7 8">
    <name type="scientific">Deinococcus radiophilus</name>
    <dbReference type="NCBI Taxonomy" id="32062"/>
    <lineage>
        <taxon>Bacteria</taxon>
        <taxon>Thermotogati</taxon>
        <taxon>Deinococcota</taxon>
        <taxon>Deinococci</taxon>
        <taxon>Deinococcales</taxon>
        <taxon>Deinococcaceae</taxon>
        <taxon>Deinococcus</taxon>
    </lineage>
</organism>
<dbReference type="Proteomes" id="UP000277766">
    <property type="component" value="Unassembled WGS sequence"/>
</dbReference>
<evidence type="ECO:0000313" key="8">
    <source>
        <dbReference type="Proteomes" id="UP000277766"/>
    </source>
</evidence>
<keyword evidence="3 5" id="KW-1133">Transmembrane helix</keyword>
<evidence type="ECO:0000256" key="5">
    <source>
        <dbReference type="SAM" id="Phobius"/>
    </source>
</evidence>
<evidence type="ECO:0000256" key="3">
    <source>
        <dbReference type="ARBA" id="ARBA00022989"/>
    </source>
</evidence>
<feature type="transmembrane region" description="Helical" evidence="5">
    <location>
        <begin position="91"/>
        <end position="111"/>
    </location>
</feature>
<dbReference type="InterPro" id="IPR000620">
    <property type="entry name" value="EamA_dom"/>
</dbReference>
<sequence>MTRQDLLIWFTLSFFWGASFILIKLAGESFSPLWVAFLRCAFGAAVLWAVFAWKRPALPTREVFWPLLTVALLNNAVPWTLFAWGELTVSSGIAAILNATTPLFTLLVAWLLKDAHVNSRMTVGVLLGLVGVGLTVSGSLIGGNATALGLAMILAAALSYALANTLAKSRLQGYAPLGIATLQLTLSGLMLLVPALLSGFPAEVTAKALASVAVLGIFGSGLAYLLFYTLLSRTSATQASAITYILPIWGIFWGVLAGERYGLLPLLGVAVILAGLTLMNRTPRHRP</sequence>
<keyword evidence="2 5" id="KW-0812">Transmembrane</keyword>
<gene>
    <name evidence="7" type="ORF">EJ104_00770</name>
</gene>
<evidence type="ECO:0000256" key="2">
    <source>
        <dbReference type="ARBA" id="ARBA00022692"/>
    </source>
</evidence>
<dbReference type="EMBL" id="RXPE01000001">
    <property type="protein sequence ID" value="RTR30818.1"/>
    <property type="molecule type" value="Genomic_DNA"/>
</dbReference>